<sequence length="264" mass="29735">MWYADPARLGLYLGIFVIIIGSCFEVAEGSSFSLTKSKLKARRDNTKKNKNKKSSSFSLSSHNSNKKKSSKGGPKFSLTNQNYGKSVKHGPSSNHKCSHCVHTQINIQNPFYKKPEPEFRCPGESVEMNCLSCTRKVYRECSVAGAIKITEVRVKTEYPTSKNKCNVGAKENFGIIGGSEIWVNYGCRAKFLVCYEKGETEPMTMNCMSTSRRHECPYQLRGVHVIIKVTMLWSYGTGRCTENKSWGRDKKGIWVTDNCSATFR</sequence>
<feature type="compositionally biased region" description="Low complexity" evidence="1">
    <location>
        <begin position="54"/>
        <end position="63"/>
    </location>
</feature>
<feature type="region of interest" description="Disordered" evidence="1">
    <location>
        <begin position="42"/>
        <end position="90"/>
    </location>
</feature>
<organism evidence="3 4">
    <name type="scientific">Mya arenaria</name>
    <name type="common">Soft-shell clam</name>
    <dbReference type="NCBI Taxonomy" id="6604"/>
    <lineage>
        <taxon>Eukaryota</taxon>
        <taxon>Metazoa</taxon>
        <taxon>Spiralia</taxon>
        <taxon>Lophotrochozoa</taxon>
        <taxon>Mollusca</taxon>
        <taxon>Bivalvia</taxon>
        <taxon>Autobranchia</taxon>
        <taxon>Heteroconchia</taxon>
        <taxon>Euheterodonta</taxon>
        <taxon>Imparidentia</taxon>
        <taxon>Neoheterodontei</taxon>
        <taxon>Myida</taxon>
        <taxon>Myoidea</taxon>
        <taxon>Myidae</taxon>
        <taxon>Mya</taxon>
    </lineage>
</organism>
<evidence type="ECO:0000256" key="1">
    <source>
        <dbReference type="SAM" id="MobiDB-lite"/>
    </source>
</evidence>
<dbReference type="Pfam" id="PF11218">
    <property type="entry name" value="DUF3011"/>
    <property type="match status" value="1"/>
</dbReference>
<evidence type="ECO:0000313" key="4">
    <source>
        <dbReference type="Proteomes" id="UP001164746"/>
    </source>
</evidence>
<dbReference type="InterPro" id="IPR021381">
    <property type="entry name" value="DUF3011"/>
</dbReference>
<name>A0ABY7E4A5_MYAAR</name>
<reference evidence="3" key="1">
    <citation type="submission" date="2022-11" db="EMBL/GenBank/DDBJ databases">
        <title>Centuries of genome instability and evolution in soft-shell clam transmissible cancer (bioRxiv).</title>
        <authorList>
            <person name="Hart S.F.M."/>
            <person name="Yonemitsu M.A."/>
            <person name="Giersch R.M."/>
            <person name="Beal B.F."/>
            <person name="Arriagada G."/>
            <person name="Davis B.W."/>
            <person name="Ostrander E.A."/>
            <person name="Goff S.P."/>
            <person name="Metzger M.J."/>
        </authorList>
    </citation>
    <scope>NUCLEOTIDE SEQUENCE</scope>
    <source>
        <strain evidence="3">MELC-2E11</strain>
        <tissue evidence="3">Siphon/mantle</tissue>
    </source>
</reference>
<proteinExistence type="predicted"/>
<keyword evidence="2" id="KW-1133">Transmembrane helix</keyword>
<evidence type="ECO:0008006" key="5">
    <source>
        <dbReference type="Google" id="ProtNLM"/>
    </source>
</evidence>
<protein>
    <recommendedName>
        <fullName evidence="5">Secreted protein</fullName>
    </recommendedName>
</protein>
<gene>
    <name evidence="3" type="ORF">MAR_010200</name>
</gene>
<feature type="non-terminal residue" evidence="3">
    <location>
        <position position="1"/>
    </location>
</feature>
<evidence type="ECO:0000313" key="3">
    <source>
        <dbReference type="EMBL" id="WAR03642.1"/>
    </source>
</evidence>
<keyword evidence="2" id="KW-0812">Transmembrane</keyword>
<accession>A0ABY7E4A5</accession>
<keyword evidence="4" id="KW-1185">Reference proteome</keyword>
<dbReference type="EMBL" id="CP111015">
    <property type="protein sequence ID" value="WAR03642.1"/>
    <property type="molecule type" value="Genomic_DNA"/>
</dbReference>
<dbReference type="Proteomes" id="UP001164746">
    <property type="component" value="Chromosome 4"/>
</dbReference>
<keyword evidence="2" id="KW-0472">Membrane</keyword>
<evidence type="ECO:0000256" key="2">
    <source>
        <dbReference type="SAM" id="Phobius"/>
    </source>
</evidence>
<feature type="transmembrane region" description="Helical" evidence="2">
    <location>
        <begin position="12"/>
        <end position="34"/>
    </location>
</feature>